<keyword evidence="2" id="KW-1185">Reference proteome</keyword>
<dbReference type="AlphaFoldDB" id="A0AAD7HPH2"/>
<dbReference type="EMBL" id="JARKIB010000196">
    <property type="protein sequence ID" value="KAJ7725175.1"/>
    <property type="molecule type" value="Genomic_DNA"/>
</dbReference>
<evidence type="ECO:0000313" key="1">
    <source>
        <dbReference type="EMBL" id="KAJ7725175.1"/>
    </source>
</evidence>
<evidence type="ECO:0000313" key="2">
    <source>
        <dbReference type="Proteomes" id="UP001215598"/>
    </source>
</evidence>
<organism evidence="1 2">
    <name type="scientific">Mycena metata</name>
    <dbReference type="NCBI Taxonomy" id="1033252"/>
    <lineage>
        <taxon>Eukaryota</taxon>
        <taxon>Fungi</taxon>
        <taxon>Dikarya</taxon>
        <taxon>Basidiomycota</taxon>
        <taxon>Agaricomycotina</taxon>
        <taxon>Agaricomycetes</taxon>
        <taxon>Agaricomycetidae</taxon>
        <taxon>Agaricales</taxon>
        <taxon>Marasmiineae</taxon>
        <taxon>Mycenaceae</taxon>
        <taxon>Mycena</taxon>
    </lineage>
</organism>
<comment type="caution">
    <text evidence="1">The sequence shown here is derived from an EMBL/GenBank/DDBJ whole genome shotgun (WGS) entry which is preliminary data.</text>
</comment>
<reference evidence="1" key="1">
    <citation type="submission" date="2023-03" db="EMBL/GenBank/DDBJ databases">
        <title>Massive genome expansion in bonnet fungi (Mycena s.s.) driven by repeated elements and novel gene families across ecological guilds.</title>
        <authorList>
            <consortium name="Lawrence Berkeley National Laboratory"/>
            <person name="Harder C.B."/>
            <person name="Miyauchi S."/>
            <person name="Viragh M."/>
            <person name="Kuo A."/>
            <person name="Thoen E."/>
            <person name="Andreopoulos B."/>
            <person name="Lu D."/>
            <person name="Skrede I."/>
            <person name="Drula E."/>
            <person name="Henrissat B."/>
            <person name="Morin E."/>
            <person name="Kohler A."/>
            <person name="Barry K."/>
            <person name="LaButti K."/>
            <person name="Morin E."/>
            <person name="Salamov A."/>
            <person name="Lipzen A."/>
            <person name="Mereny Z."/>
            <person name="Hegedus B."/>
            <person name="Baldrian P."/>
            <person name="Stursova M."/>
            <person name="Weitz H."/>
            <person name="Taylor A."/>
            <person name="Grigoriev I.V."/>
            <person name="Nagy L.G."/>
            <person name="Martin F."/>
            <person name="Kauserud H."/>
        </authorList>
    </citation>
    <scope>NUCLEOTIDE SEQUENCE</scope>
    <source>
        <strain evidence="1">CBHHK182m</strain>
    </source>
</reference>
<name>A0AAD7HPH2_9AGAR</name>
<sequence>MLDGFTIQLTFPHLSLEDQYNNGPCAGLRCQNWLDQSTLQAYSSTPELTSAGVNPVDYMRQDVRDVSPGHHTATTTAMNLSSMASPVSHSEGSAPARQTRSYDEWLACRIPTASVGECMFSTLPTRRLTNELTSYIFIRSSSPRGNREFISHLPIQLSSFVDSKTTGNPNERLQTQTFSMELDRGSSEIFLRISDTRFRGGRTGGLPAER</sequence>
<gene>
    <name evidence="1" type="ORF">B0H16DRAFT_1594919</name>
</gene>
<proteinExistence type="predicted"/>
<protein>
    <submittedName>
        <fullName evidence="1">Uncharacterized protein</fullName>
    </submittedName>
</protein>
<accession>A0AAD7HPH2</accession>
<dbReference type="Proteomes" id="UP001215598">
    <property type="component" value="Unassembled WGS sequence"/>
</dbReference>